<dbReference type="InterPro" id="IPR038135">
    <property type="entry name" value="Methylthiotransferase_N_sf"/>
</dbReference>
<dbReference type="Pfam" id="PF04055">
    <property type="entry name" value="Radical_SAM"/>
    <property type="match status" value="1"/>
</dbReference>
<comment type="function">
    <text evidence="2">Catalyzes the methylthiolation of N6-threonylcarbamoyladenosine (t(6)A), leading to the formation of 2-methylthio-N6-threonylcarbamoyladenosine (ms(2)t(6)A) at position 37 in tRNAs that read codons beginning with adenine.</text>
</comment>
<dbReference type="Gene3D" id="3.80.30.20">
    <property type="entry name" value="tm_1862 like domain"/>
    <property type="match status" value="1"/>
</dbReference>
<keyword evidence="5" id="KW-0963">Cytoplasm</keyword>
<dbReference type="GO" id="GO:0035598">
    <property type="term" value="F:tRNA (N(6)-L-threonylcarbamoyladenosine(37)-C(2))-methylthiotransferase activity"/>
    <property type="evidence" value="ECO:0007669"/>
    <property type="project" value="UniProtKB-EC"/>
</dbReference>
<comment type="catalytic activity">
    <reaction evidence="13">
        <text>N(6)-L-threonylcarbamoyladenosine(37) in tRNA + (sulfur carrier)-SH + AH2 + 2 S-adenosyl-L-methionine = 2-methylsulfanyl-N(6)-L-threonylcarbamoyladenosine(37) in tRNA + (sulfur carrier)-H + 5'-deoxyadenosine + L-methionine + A + S-adenosyl-L-homocysteine + 2 H(+)</text>
        <dbReference type="Rhea" id="RHEA:37075"/>
        <dbReference type="Rhea" id="RHEA-COMP:10163"/>
        <dbReference type="Rhea" id="RHEA-COMP:11092"/>
        <dbReference type="Rhea" id="RHEA-COMP:14737"/>
        <dbReference type="Rhea" id="RHEA-COMP:14739"/>
        <dbReference type="ChEBI" id="CHEBI:13193"/>
        <dbReference type="ChEBI" id="CHEBI:15378"/>
        <dbReference type="ChEBI" id="CHEBI:17319"/>
        <dbReference type="ChEBI" id="CHEBI:17499"/>
        <dbReference type="ChEBI" id="CHEBI:29917"/>
        <dbReference type="ChEBI" id="CHEBI:57844"/>
        <dbReference type="ChEBI" id="CHEBI:57856"/>
        <dbReference type="ChEBI" id="CHEBI:59789"/>
        <dbReference type="ChEBI" id="CHEBI:64428"/>
        <dbReference type="ChEBI" id="CHEBI:74418"/>
        <dbReference type="ChEBI" id="CHEBI:74420"/>
        <dbReference type="EC" id="2.8.4.5"/>
    </reaction>
</comment>
<dbReference type="PANTHER" id="PTHR11918:SF45">
    <property type="entry name" value="THREONYLCARBAMOYLADENOSINE TRNA METHYLTHIOTRANSFERASE"/>
    <property type="match status" value="1"/>
</dbReference>
<keyword evidence="20" id="KW-1185">Reference proteome</keyword>
<dbReference type="RefSeq" id="WP_207299731.1">
    <property type="nucleotide sequence ID" value="NZ_CP071444.1"/>
</dbReference>
<dbReference type="PROSITE" id="PS01278">
    <property type="entry name" value="MTTASE_RADICAL"/>
    <property type="match status" value="1"/>
</dbReference>
<dbReference type="InterPro" id="IPR002792">
    <property type="entry name" value="TRAM_dom"/>
</dbReference>
<dbReference type="PROSITE" id="PS50926">
    <property type="entry name" value="TRAM"/>
    <property type="match status" value="1"/>
</dbReference>
<keyword evidence="7" id="KW-0949">S-adenosyl-L-methionine</keyword>
<dbReference type="GO" id="GO:0046872">
    <property type="term" value="F:metal ion binding"/>
    <property type="evidence" value="ECO:0007669"/>
    <property type="project" value="UniProtKB-KW"/>
</dbReference>
<proteinExistence type="inferred from homology"/>
<accession>A0A975AH98</accession>
<evidence type="ECO:0000259" key="18">
    <source>
        <dbReference type="PROSITE" id="PS51918"/>
    </source>
</evidence>
<dbReference type="SFLD" id="SFLDG01061">
    <property type="entry name" value="methylthiotransferase"/>
    <property type="match status" value="1"/>
</dbReference>
<dbReference type="InterPro" id="IPR023404">
    <property type="entry name" value="rSAM_horseshoe"/>
</dbReference>
<dbReference type="GO" id="GO:0051539">
    <property type="term" value="F:4 iron, 4 sulfur cluster binding"/>
    <property type="evidence" value="ECO:0007669"/>
    <property type="project" value="UniProtKB-KW"/>
</dbReference>
<evidence type="ECO:0000256" key="14">
    <source>
        <dbReference type="ARBA" id="ARBA00061574"/>
    </source>
</evidence>
<dbReference type="InterPro" id="IPR034557">
    <property type="entry name" value="ThrcA_tRNA_MEthiotransferase"/>
</dbReference>
<keyword evidence="6" id="KW-0808">Transferase</keyword>
<dbReference type="FunFam" id="3.40.50.12160:FF:000004">
    <property type="entry name" value="Threonylcarbamoyladenosine tRNA methylthiotransferase MtaB"/>
    <property type="match status" value="1"/>
</dbReference>
<dbReference type="SUPFAM" id="SSF102114">
    <property type="entry name" value="Radical SAM enzymes"/>
    <property type="match status" value="1"/>
</dbReference>
<keyword evidence="10" id="KW-0408">Iron</keyword>
<evidence type="ECO:0000256" key="8">
    <source>
        <dbReference type="ARBA" id="ARBA00022694"/>
    </source>
</evidence>
<evidence type="ECO:0000313" key="19">
    <source>
        <dbReference type="EMBL" id="QSX08389.1"/>
    </source>
</evidence>
<comment type="cofactor">
    <cofactor evidence="1">
        <name>[4Fe-4S] cluster</name>
        <dbReference type="ChEBI" id="CHEBI:49883"/>
    </cofactor>
</comment>
<dbReference type="InterPro" id="IPR007197">
    <property type="entry name" value="rSAM"/>
</dbReference>
<evidence type="ECO:0000256" key="15">
    <source>
        <dbReference type="ARBA" id="ARBA00069898"/>
    </source>
</evidence>
<evidence type="ECO:0000256" key="13">
    <source>
        <dbReference type="ARBA" id="ARBA00051661"/>
    </source>
</evidence>
<dbReference type="Gene3D" id="3.40.50.12160">
    <property type="entry name" value="Methylthiotransferase, N-terminal domain"/>
    <property type="match status" value="1"/>
</dbReference>
<evidence type="ECO:0000259" key="16">
    <source>
        <dbReference type="PROSITE" id="PS50926"/>
    </source>
</evidence>
<dbReference type="SFLD" id="SFLDS00029">
    <property type="entry name" value="Radical_SAM"/>
    <property type="match status" value="1"/>
</dbReference>
<dbReference type="EMBL" id="CP071444">
    <property type="protein sequence ID" value="QSX08389.1"/>
    <property type="molecule type" value="Genomic_DNA"/>
</dbReference>
<feature type="domain" description="TRAM" evidence="16">
    <location>
        <begin position="372"/>
        <end position="434"/>
    </location>
</feature>
<dbReference type="PROSITE" id="PS51918">
    <property type="entry name" value="RADICAL_SAM"/>
    <property type="match status" value="1"/>
</dbReference>
<organism evidence="19 20">
    <name type="scientific">Alkalibacter rhizosphaerae</name>
    <dbReference type="NCBI Taxonomy" id="2815577"/>
    <lineage>
        <taxon>Bacteria</taxon>
        <taxon>Bacillati</taxon>
        <taxon>Bacillota</taxon>
        <taxon>Clostridia</taxon>
        <taxon>Eubacteriales</taxon>
        <taxon>Eubacteriaceae</taxon>
        <taxon>Alkalibacter</taxon>
    </lineage>
</organism>
<evidence type="ECO:0000256" key="11">
    <source>
        <dbReference type="ARBA" id="ARBA00023014"/>
    </source>
</evidence>
<evidence type="ECO:0000313" key="20">
    <source>
        <dbReference type="Proteomes" id="UP000663499"/>
    </source>
</evidence>
<evidence type="ECO:0000256" key="10">
    <source>
        <dbReference type="ARBA" id="ARBA00023004"/>
    </source>
</evidence>
<dbReference type="SMART" id="SM00729">
    <property type="entry name" value="Elp3"/>
    <property type="match status" value="1"/>
</dbReference>
<dbReference type="Pfam" id="PF00919">
    <property type="entry name" value="UPF0004"/>
    <property type="match status" value="1"/>
</dbReference>
<dbReference type="FunFam" id="3.80.30.20:FF:000001">
    <property type="entry name" value="tRNA-2-methylthio-N(6)-dimethylallyladenosine synthase 2"/>
    <property type="match status" value="1"/>
</dbReference>
<evidence type="ECO:0000256" key="5">
    <source>
        <dbReference type="ARBA" id="ARBA00022490"/>
    </source>
</evidence>
<reference evidence="19" key="1">
    <citation type="submission" date="2021-03" db="EMBL/GenBank/DDBJ databases">
        <title>Alkalibacter marinus sp. nov., isolated from tidal flat sediment.</title>
        <authorList>
            <person name="Namirimu T."/>
            <person name="Yang J.-A."/>
            <person name="Yang S.-H."/>
            <person name="Kim Y.-J."/>
            <person name="Kwon K.K."/>
        </authorList>
    </citation>
    <scope>NUCLEOTIDE SEQUENCE</scope>
    <source>
        <strain evidence="19">ES005</strain>
    </source>
</reference>
<comment type="similarity">
    <text evidence="14">Belongs to the methylthiotransferase family. MtaB subfamily.</text>
</comment>
<dbReference type="InterPro" id="IPR006467">
    <property type="entry name" value="MiaB-like_bact"/>
</dbReference>
<dbReference type="PROSITE" id="PS51449">
    <property type="entry name" value="MTTASE_N"/>
    <property type="match status" value="1"/>
</dbReference>
<dbReference type="PANTHER" id="PTHR11918">
    <property type="entry name" value="RADICAL SAM PROTEINS"/>
    <property type="match status" value="1"/>
</dbReference>
<protein>
    <recommendedName>
        <fullName evidence="15">Threonylcarbamoyladenosine tRNA methylthiotransferase MtaB</fullName>
        <ecNumber evidence="3">2.8.4.5</ecNumber>
    </recommendedName>
    <alternativeName>
        <fullName evidence="12">tRNA-t(6)A37 methylthiotransferase</fullName>
    </alternativeName>
</protein>
<evidence type="ECO:0000256" key="6">
    <source>
        <dbReference type="ARBA" id="ARBA00022679"/>
    </source>
</evidence>
<evidence type="ECO:0000256" key="12">
    <source>
        <dbReference type="ARBA" id="ARBA00031213"/>
    </source>
</evidence>
<sequence length="434" mass="49016">MKTAAIHTLGCKVNTYDSEAILELLKKDSYNIVEFEEKADVYIVNTCTVTNLGDKKSRQMIRRAKKNNPGAFVIVCGCYAQTASEELEGMPEVDLILGNDDRHRIVEFIEEGMASQTPFNAVKDIMKVREYEELHIDHLSGHERGFIKIQEGCDQFCTYCIIPYARGPVRSRKPENIIEEGKRLIANGNRELVLTGINISAYGKDLKNAGDLAALVEMLDGLDGLERIRLGSLEPSYLTQEVVDRMKGSEKLCDHFHVSLQSGAVQTLKDMKRRYAKEEYALVLERIRMAFPHAGITTDVMVGFPGETEEDFLETMDFVKTMAFSQIHVFKYSPRKGTPAAAMDLQIPEAIKQERSEKLIALGNELKKDFEDRFFGEISEVLVEQEIHDKKNTYQGHTTNYLLLPVSSATDIRGHLVQVRISRDVEGRLIGESL</sequence>
<dbReference type="InterPro" id="IPR006638">
    <property type="entry name" value="Elp3/MiaA/NifB-like_rSAM"/>
</dbReference>
<dbReference type="NCBIfam" id="TIGR01579">
    <property type="entry name" value="MiaB-like-C"/>
    <property type="match status" value="1"/>
</dbReference>
<dbReference type="AlphaFoldDB" id="A0A975AH98"/>
<evidence type="ECO:0000256" key="9">
    <source>
        <dbReference type="ARBA" id="ARBA00022723"/>
    </source>
</evidence>
<evidence type="ECO:0000256" key="4">
    <source>
        <dbReference type="ARBA" id="ARBA00022485"/>
    </source>
</evidence>
<dbReference type="InterPro" id="IPR013848">
    <property type="entry name" value="Methylthiotransferase_N"/>
</dbReference>
<dbReference type="InterPro" id="IPR020612">
    <property type="entry name" value="Methylthiotransferase_CS"/>
</dbReference>
<keyword evidence="4" id="KW-0004">4Fe-4S</keyword>
<evidence type="ECO:0000256" key="3">
    <source>
        <dbReference type="ARBA" id="ARBA00013273"/>
    </source>
</evidence>
<dbReference type="InterPro" id="IPR005839">
    <property type="entry name" value="Methylthiotransferase"/>
</dbReference>
<evidence type="ECO:0000259" key="17">
    <source>
        <dbReference type="PROSITE" id="PS51449"/>
    </source>
</evidence>
<evidence type="ECO:0000256" key="1">
    <source>
        <dbReference type="ARBA" id="ARBA00001966"/>
    </source>
</evidence>
<dbReference type="EC" id="2.8.4.5" evidence="3"/>
<keyword evidence="8" id="KW-0819">tRNA processing</keyword>
<name>A0A975AH98_9FIRM</name>
<dbReference type="SFLD" id="SFLDG01082">
    <property type="entry name" value="B12-binding_domain_containing"/>
    <property type="match status" value="1"/>
</dbReference>
<evidence type="ECO:0000256" key="7">
    <source>
        <dbReference type="ARBA" id="ARBA00022691"/>
    </source>
</evidence>
<dbReference type="SFLD" id="SFLDF00295">
    <property type="entry name" value="threonylcarbamoyladenosine_tRN"/>
    <property type="match status" value="1"/>
</dbReference>
<gene>
    <name evidence="19" type="primary">mtaB</name>
    <name evidence="19" type="ORF">J0B03_11455</name>
</gene>
<dbReference type="NCBIfam" id="TIGR00089">
    <property type="entry name" value="MiaB/RimO family radical SAM methylthiotransferase"/>
    <property type="match status" value="1"/>
</dbReference>
<dbReference type="InterPro" id="IPR058240">
    <property type="entry name" value="rSAM_sf"/>
</dbReference>
<dbReference type="CDD" id="cd01335">
    <property type="entry name" value="Radical_SAM"/>
    <property type="match status" value="1"/>
</dbReference>
<keyword evidence="9" id="KW-0479">Metal-binding</keyword>
<dbReference type="Proteomes" id="UP000663499">
    <property type="component" value="Chromosome"/>
</dbReference>
<keyword evidence="11" id="KW-0411">Iron-sulfur</keyword>
<evidence type="ECO:0000256" key="2">
    <source>
        <dbReference type="ARBA" id="ARBA00002399"/>
    </source>
</evidence>
<feature type="domain" description="Radical SAM core" evidence="18">
    <location>
        <begin position="139"/>
        <end position="369"/>
    </location>
</feature>
<dbReference type="KEGG" id="alka:J0B03_11455"/>
<feature type="domain" description="MTTase N-terminal" evidence="17">
    <location>
        <begin position="2"/>
        <end position="114"/>
    </location>
</feature>